<organism evidence="1 2">
    <name type="scientific">Petralouisia muris</name>
    <dbReference type="NCBI Taxonomy" id="3032872"/>
    <lineage>
        <taxon>Bacteria</taxon>
        <taxon>Bacillati</taxon>
        <taxon>Bacillota</taxon>
        <taxon>Clostridia</taxon>
        <taxon>Lachnospirales</taxon>
        <taxon>Lachnospiraceae</taxon>
        <taxon>Petralouisia</taxon>
    </lineage>
</organism>
<keyword evidence="2" id="KW-1185">Reference proteome</keyword>
<evidence type="ECO:0000313" key="2">
    <source>
        <dbReference type="Proteomes" id="UP000304953"/>
    </source>
</evidence>
<evidence type="ECO:0000313" key="1">
    <source>
        <dbReference type="EMBL" id="TGY96565.1"/>
    </source>
</evidence>
<sequence>MSLISMEFLLFVLLAAAGYYLIPSKYQWMWLLAFSYIYYISGGFRVTCFLIFTTVSTYLAGVWMEKVPEGVQDKKEEKKRKKQILAGTLVLNFGVLGVLKYTNFVIGTVNSISGGDFEPLQLLLPLGISFYTFQSMGYILDIYWGRSQAEHNLFRFALFVSFFPQILQGPIGRFGSLGKQLYASHSFEIDRLERGFLRILWGYFKKMVIADNAVIFVNAIFDHPDIYDGLGLVGVLAYSVQLYCDFSGGMDVVIGIADLFGIRLDENFKRPYFAVSITDFWHRWHITLGTWMKDYVFYPVSLSGWMKSFSKFAKKSFGKQIGRTLPICVANLIVFLVVGVWHGAAWKFIVYGFYNGLIIAFSGLMAPSYRKWKKALHISDDSKGFYLFQMFRTFVLVNISWYFDRAGDVKTAFLMMKNTLTKFDLRQILEPGIEIGEASGTAYTMIALAVILGGCVLLFFVSVLQENGKDLTAIFARQNWLVKAVVYACLILLLPMLGQPSGEAGGFIYAQF</sequence>
<dbReference type="EMBL" id="SRYA01000015">
    <property type="protein sequence ID" value="TGY96565.1"/>
    <property type="molecule type" value="Genomic_DNA"/>
</dbReference>
<accession>A0AC61RXG9</accession>
<gene>
    <name evidence="1" type="ORF">E5329_09315</name>
</gene>
<comment type="caution">
    <text evidence="1">The sequence shown here is derived from an EMBL/GenBank/DDBJ whole genome shotgun (WGS) entry which is preliminary data.</text>
</comment>
<protein>
    <submittedName>
        <fullName evidence="1">MBOAT family protein</fullName>
    </submittedName>
</protein>
<name>A0AC61RXG9_9FIRM</name>
<proteinExistence type="predicted"/>
<dbReference type="Proteomes" id="UP000304953">
    <property type="component" value="Unassembled WGS sequence"/>
</dbReference>
<reference evidence="1" key="1">
    <citation type="submission" date="2019-04" db="EMBL/GenBank/DDBJ databases">
        <title>Microbes associate with the intestines of laboratory mice.</title>
        <authorList>
            <person name="Navarre W."/>
            <person name="Wong E."/>
            <person name="Huang K."/>
            <person name="Tropini C."/>
            <person name="Ng K."/>
            <person name="Yu B."/>
        </authorList>
    </citation>
    <scope>NUCLEOTIDE SEQUENCE</scope>
    <source>
        <strain evidence="1">NM01_1-7b</strain>
    </source>
</reference>